<accession>A0ABY6KQP3</accession>
<gene>
    <name evidence="1" type="ORF">LAZ67_8002001</name>
</gene>
<evidence type="ECO:0000313" key="1">
    <source>
        <dbReference type="EMBL" id="UYV71171.1"/>
    </source>
</evidence>
<sequence>MNHTAPELRYYMRQWIKKSLQLAKWRCHLQFNLLCQKVSFIPPSLRIRDPVKNPFSSKATKKFQLELLEARVQGSHSNIRILSRSVKGFIFNIQQLMPLEDLHELVKATTLKVQNQTTVQKNKHISKLTHWKRRYDFPDVPDSRRAAPPKIINLSTTHLPEKEANLLELGLQYIPPPKPDIPRIIAGVEGIMSTLNHSETFKVRNAIVQTLLRPDRKKIPSHNNKAILNKLKSYKSLVFTRADKGNHPVIMDRSDYIAKMKDILQDSSFFSSISPQENTTLTKMFKKSLNNMKKSGSITTEQYTHFTANLDRSAYIYGIPKVHKPGVPLRPIIAYHQSPAYAVSKYQRKQRLFEVKPFCPCFDFVSHRNGGSTNLHQVLCEKRIQGYRNFLDVANSLWGCRHEPKTSFRVIQALQGGSGRDRRQRAFRETVHINHAGPSSDEVSFLHPPSYNAVLVPKDLTFDQKNDRKVTASLNLEATTDDPELLKRTKNGFTALIQKLLNRHLSGASKMSRDQGIVHHEFQQQGSTITADSYLGDLRRLREAIRQKRPEL</sequence>
<reference evidence="1 2" key="1">
    <citation type="submission" date="2022-01" db="EMBL/GenBank/DDBJ databases">
        <title>A chromosomal length assembly of Cordylochernes scorpioides.</title>
        <authorList>
            <person name="Zeh D."/>
            <person name="Zeh J."/>
        </authorList>
    </citation>
    <scope>NUCLEOTIDE SEQUENCE [LARGE SCALE GENOMIC DNA]</scope>
    <source>
        <strain evidence="1">IN4F17</strain>
        <tissue evidence="1">Whole Body</tissue>
    </source>
</reference>
<evidence type="ECO:0000313" key="2">
    <source>
        <dbReference type="Proteomes" id="UP001235939"/>
    </source>
</evidence>
<keyword evidence="2" id="KW-1185">Reference proteome</keyword>
<dbReference type="Proteomes" id="UP001235939">
    <property type="component" value="Chromosome 08"/>
</dbReference>
<name>A0ABY6KQP3_9ARAC</name>
<protein>
    <submittedName>
        <fullName evidence="1">Uncharacterized protein</fullName>
    </submittedName>
</protein>
<dbReference type="EMBL" id="CP092870">
    <property type="protein sequence ID" value="UYV71171.1"/>
    <property type="molecule type" value="Genomic_DNA"/>
</dbReference>
<proteinExistence type="predicted"/>
<organism evidence="1 2">
    <name type="scientific">Cordylochernes scorpioides</name>
    <dbReference type="NCBI Taxonomy" id="51811"/>
    <lineage>
        <taxon>Eukaryota</taxon>
        <taxon>Metazoa</taxon>
        <taxon>Ecdysozoa</taxon>
        <taxon>Arthropoda</taxon>
        <taxon>Chelicerata</taxon>
        <taxon>Arachnida</taxon>
        <taxon>Pseudoscorpiones</taxon>
        <taxon>Cheliferoidea</taxon>
        <taxon>Chernetidae</taxon>
        <taxon>Cordylochernes</taxon>
    </lineage>
</organism>